<feature type="non-terminal residue" evidence="1">
    <location>
        <position position="59"/>
    </location>
</feature>
<name>A0A382N2E5_9ZZZZ</name>
<gene>
    <name evidence="1" type="ORF">METZ01_LOCUS307814</name>
</gene>
<reference evidence="1" key="1">
    <citation type="submission" date="2018-05" db="EMBL/GenBank/DDBJ databases">
        <authorList>
            <person name="Lanie J.A."/>
            <person name="Ng W.-L."/>
            <person name="Kazmierczak K.M."/>
            <person name="Andrzejewski T.M."/>
            <person name="Davidsen T.M."/>
            <person name="Wayne K.J."/>
            <person name="Tettelin H."/>
            <person name="Glass J.I."/>
            <person name="Rusch D."/>
            <person name="Podicherti R."/>
            <person name="Tsui H.-C.T."/>
            <person name="Winkler M.E."/>
        </authorList>
    </citation>
    <scope>NUCLEOTIDE SEQUENCE</scope>
</reference>
<dbReference type="Gene3D" id="3.30.420.40">
    <property type="match status" value="1"/>
</dbReference>
<evidence type="ECO:0000313" key="1">
    <source>
        <dbReference type="EMBL" id="SVC54960.1"/>
    </source>
</evidence>
<sequence length="59" mass="6709">MNVPNECPRVSNREQLSPRARLTCDKIVLGIDVGSTTVKAVVIDPETKEILWSDYQRHE</sequence>
<dbReference type="AlphaFoldDB" id="A0A382N2E5"/>
<organism evidence="1">
    <name type="scientific">marine metagenome</name>
    <dbReference type="NCBI Taxonomy" id="408172"/>
    <lineage>
        <taxon>unclassified sequences</taxon>
        <taxon>metagenomes</taxon>
        <taxon>ecological metagenomes</taxon>
    </lineage>
</organism>
<proteinExistence type="predicted"/>
<protein>
    <submittedName>
        <fullName evidence="1">Uncharacterized protein</fullName>
    </submittedName>
</protein>
<accession>A0A382N2E5</accession>
<dbReference type="EMBL" id="UINC01097338">
    <property type="protein sequence ID" value="SVC54960.1"/>
    <property type="molecule type" value="Genomic_DNA"/>
</dbReference>